<feature type="compositionally biased region" description="Polar residues" evidence="1">
    <location>
        <begin position="130"/>
        <end position="147"/>
    </location>
</feature>
<dbReference type="Proteomes" id="UP001322138">
    <property type="component" value="Unassembled WGS sequence"/>
</dbReference>
<feature type="compositionally biased region" description="Pro residues" evidence="1">
    <location>
        <begin position="149"/>
        <end position="158"/>
    </location>
</feature>
<organism evidence="2 3">
    <name type="scientific">Podospora bellae-mahoneyi</name>
    <dbReference type="NCBI Taxonomy" id="2093777"/>
    <lineage>
        <taxon>Eukaryota</taxon>
        <taxon>Fungi</taxon>
        <taxon>Dikarya</taxon>
        <taxon>Ascomycota</taxon>
        <taxon>Pezizomycotina</taxon>
        <taxon>Sordariomycetes</taxon>
        <taxon>Sordariomycetidae</taxon>
        <taxon>Sordariales</taxon>
        <taxon>Podosporaceae</taxon>
        <taxon>Podospora</taxon>
    </lineage>
</organism>
<sequence length="352" mass="38694">MASRVKGWLDRRKSMSSLKASSQAAPNNDNPYGADYNKSAPRNAGMNSQRYSSMSVSSRYSGALPGRNNLGPIEEDNNGGFLPYRPPPQNPAPPAASQYDLGYGRPAPTPVQYSAPPVPVQYQPAPSSYAPPTQSFNQLLGPNQYQNHPIPPGTPPTPNSQHNSLTNIYTSGSSNPSSYGGGVSTPDTRYSSDSLGASNRGYNNFPPQPPQQQQDSKPPPPRPFTIRKTQPQPQPVNNSLPKPSDFSKQAKASPVEVQRCIKLLRALFKLRMKIWSAQESHWSTHPKTIENMAQADDLLRDIQNMVGDWQNSIAKGQMYWDEEERAELGVIMQSLSMLRPYGMGGGHGFRQQ</sequence>
<comment type="caution">
    <text evidence="2">The sequence shown here is derived from an EMBL/GenBank/DDBJ whole genome shotgun (WGS) entry which is preliminary data.</text>
</comment>
<feature type="compositionally biased region" description="Polar residues" evidence="1">
    <location>
        <begin position="15"/>
        <end position="30"/>
    </location>
</feature>
<name>A0ABR0FM31_9PEZI</name>
<evidence type="ECO:0000313" key="3">
    <source>
        <dbReference type="Proteomes" id="UP001322138"/>
    </source>
</evidence>
<dbReference type="EMBL" id="JAFFGZ010000005">
    <property type="protein sequence ID" value="KAK4645016.1"/>
    <property type="molecule type" value="Genomic_DNA"/>
</dbReference>
<accession>A0ABR0FM31</accession>
<feature type="compositionally biased region" description="Polar residues" evidence="1">
    <location>
        <begin position="185"/>
        <end position="202"/>
    </location>
</feature>
<feature type="compositionally biased region" description="Pro residues" evidence="1">
    <location>
        <begin position="84"/>
        <end position="94"/>
    </location>
</feature>
<feature type="compositionally biased region" description="Low complexity" evidence="1">
    <location>
        <begin position="110"/>
        <end position="128"/>
    </location>
</feature>
<feature type="compositionally biased region" description="Low complexity" evidence="1">
    <location>
        <begin position="48"/>
        <end position="61"/>
    </location>
</feature>
<reference evidence="2 3" key="1">
    <citation type="journal article" date="2023" name="bioRxiv">
        <title>High-quality genome assemblies of four members of thePodospora anserinaspecies complex.</title>
        <authorList>
            <person name="Ament-Velasquez S.L."/>
            <person name="Vogan A.A."/>
            <person name="Wallerman O."/>
            <person name="Hartmann F."/>
            <person name="Gautier V."/>
            <person name="Silar P."/>
            <person name="Giraud T."/>
            <person name="Johannesson H."/>
        </authorList>
    </citation>
    <scope>NUCLEOTIDE SEQUENCE [LARGE SCALE GENOMIC DNA]</scope>
    <source>
        <strain evidence="2 3">CBS 112042</strain>
    </source>
</reference>
<evidence type="ECO:0000256" key="1">
    <source>
        <dbReference type="SAM" id="MobiDB-lite"/>
    </source>
</evidence>
<keyword evidence="3" id="KW-1185">Reference proteome</keyword>
<gene>
    <name evidence="2" type="ORF">QC761_310085</name>
</gene>
<feature type="region of interest" description="Disordered" evidence="1">
    <location>
        <begin position="1"/>
        <end position="252"/>
    </location>
</feature>
<proteinExistence type="predicted"/>
<dbReference type="GeneID" id="87897633"/>
<evidence type="ECO:0000313" key="2">
    <source>
        <dbReference type="EMBL" id="KAK4645016.1"/>
    </source>
</evidence>
<feature type="compositionally biased region" description="Polar residues" evidence="1">
    <location>
        <begin position="159"/>
        <end position="170"/>
    </location>
</feature>
<protein>
    <submittedName>
        <fullName evidence="2">Uncharacterized protein</fullName>
    </submittedName>
</protein>
<dbReference type="RefSeq" id="XP_062733992.1">
    <property type="nucleotide sequence ID" value="XM_062878151.1"/>
</dbReference>
<feature type="compositionally biased region" description="Polar residues" evidence="1">
    <location>
        <begin position="227"/>
        <end position="241"/>
    </location>
</feature>